<evidence type="ECO:0000259" key="1">
    <source>
        <dbReference type="Pfam" id="PF10469"/>
    </source>
</evidence>
<protein>
    <submittedName>
        <fullName evidence="2">A-kinase anchoring protein 7</fullName>
    </submittedName>
</protein>
<dbReference type="EMBL" id="JACASF010000008">
    <property type="protein sequence ID" value="KAF6461366.1"/>
    <property type="molecule type" value="Genomic_DNA"/>
</dbReference>
<dbReference type="GO" id="GO:0016301">
    <property type="term" value="F:kinase activity"/>
    <property type="evidence" value="ECO:0007669"/>
    <property type="project" value="UniProtKB-KW"/>
</dbReference>
<reference evidence="2 3" key="1">
    <citation type="journal article" date="2020" name="Nature">
        <title>Six reference-quality genomes reveal evolution of bat adaptations.</title>
        <authorList>
            <person name="Jebb D."/>
            <person name="Huang Z."/>
            <person name="Pippel M."/>
            <person name="Hughes G.M."/>
            <person name="Lavrichenko K."/>
            <person name="Devanna P."/>
            <person name="Winkler S."/>
            <person name="Jermiin L.S."/>
            <person name="Skirmuntt E.C."/>
            <person name="Katzourakis A."/>
            <person name="Burkitt-Gray L."/>
            <person name="Ray D.A."/>
            <person name="Sullivan K.A.M."/>
            <person name="Roscito J.G."/>
            <person name="Kirilenko B.M."/>
            <person name="Davalos L.M."/>
            <person name="Corthals A.P."/>
            <person name="Power M.L."/>
            <person name="Jones G."/>
            <person name="Ransome R.D."/>
            <person name="Dechmann D.K.N."/>
            <person name="Locatelli A.G."/>
            <person name="Puechmaille S.J."/>
            <person name="Fedrigo O."/>
            <person name="Jarvis E.D."/>
            <person name="Hiller M."/>
            <person name="Vernes S.C."/>
            <person name="Myers E.W."/>
            <person name="Teeling E.C."/>
        </authorList>
    </citation>
    <scope>NUCLEOTIDE SEQUENCE [LARGE SCALE GENOMIC DNA]</scope>
    <source>
        <strain evidence="2">MMolMol1</strain>
        <tissue evidence="2">Muscle</tissue>
    </source>
</reference>
<keyword evidence="2" id="KW-0418">Kinase</keyword>
<gene>
    <name evidence="2" type="ORF">HJG59_000530</name>
</gene>
<dbReference type="Proteomes" id="UP000550707">
    <property type="component" value="Unassembled WGS sequence"/>
</dbReference>
<dbReference type="GO" id="GO:0010738">
    <property type="term" value="P:regulation of protein kinase A signaling"/>
    <property type="evidence" value="ECO:0007669"/>
    <property type="project" value="TreeGrafter"/>
</dbReference>
<dbReference type="AlphaFoldDB" id="A0A7J8GN15"/>
<name>A0A7J8GN15_MOLMO</name>
<dbReference type="PANTHER" id="PTHR15934">
    <property type="entry name" value="RNA 2',3'-CYCLIC PHOSPHODIESTERASE"/>
    <property type="match status" value="1"/>
</dbReference>
<dbReference type="GO" id="GO:0034237">
    <property type="term" value="F:protein kinase A regulatory subunit binding"/>
    <property type="evidence" value="ECO:0007669"/>
    <property type="project" value="TreeGrafter"/>
</dbReference>
<dbReference type="InterPro" id="IPR052641">
    <property type="entry name" value="AKAP7_isoform_gamma"/>
</dbReference>
<dbReference type="Pfam" id="PF10469">
    <property type="entry name" value="AKAP7_NLS"/>
    <property type="match status" value="1"/>
</dbReference>
<dbReference type="GO" id="GO:0005829">
    <property type="term" value="C:cytosol"/>
    <property type="evidence" value="ECO:0007669"/>
    <property type="project" value="TreeGrafter"/>
</dbReference>
<dbReference type="Gene3D" id="3.90.1140.10">
    <property type="entry name" value="Cyclic phosphodiesterase"/>
    <property type="match status" value="1"/>
</dbReference>
<comment type="caution">
    <text evidence="2">The sequence shown here is derived from an EMBL/GenBank/DDBJ whole genome shotgun (WGS) entry which is preliminary data.</text>
</comment>
<evidence type="ECO:0000313" key="2">
    <source>
        <dbReference type="EMBL" id="KAF6461366.1"/>
    </source>
</evidence>
<evidence type="ECO:0000313" key="3">
    <source>
        <dbReference type="Proteomes" id="UP000550707"/>
    </source>
</evidence>
<feature type="domain" description="A-kinase anchor protein 7-like phosphoesterase" evidence="1">
    <location>
        <begin position="8"/>
        <end position="53"/>
    </location>
</feature>
<keyword evidence="2" id="KW-0808">Transferase</keyword>
<proteinExistence type="predicted"/>
<dbReference type="InterPro" id="IPR019510">
    <property type="entry name" value="AKAP7-like_phosphoesterase"/>
</dbReference>
<dbReference type="PANTHER" id="PTHR15934:SF6">
    <property type="entry name" value="A-KINASE ANCHOR PROTEIN 7 ISOFORM GAMMA"/>
    <property type="match status" value="1"/>
</dbReference>
<sequence length="122" mass="14255">MPLAQGVKKIDPKFYEKFISHRFGEEMVHRIDLCSMLKKKQSNGYYHCESSIVIGKGPIGIRDLINEALQRERMVLKSKVKQIKELLFQPEIQAKIRRELFEERSINNSNQENDVDFTATLT</sequence>
<keyword evidence="3" id="KW-1185">Reference proteome</keyword>
<organism evidence="2 3">
    <name type="scientific">Molossus molossus</name>
    <name type="common">Pallas' mastiff bat</name>
    <name type="synonym">Vespertilio molossus</name>
    <dbReference type="NCBI Taxonomy" id="27622"/>
    <lineage>
        <taxon>Eukaryota</taxon>
        <taxon>Metazoa</taxon>
        <taxon>Chordata</taxon>
        <taxon>Craniata</taxon>
        <taxon>Vertebrata</taxon>
        <taxon>Euteleostomi</taxon>
        <taxon>Mammalia</taxon>
        <taxon>Eutheria</taxon>
        <taxon>Laurasiatheria</taxon>
        <taxon>Chiroptera</taxon>
        <taxon>Yangochiroptera</taxon>
        <taxon>Molossidae</taxon>
        <taxon>Molossus</taxon>
    </lineage>
</organism>
<accession>A0A7J8GN15</accession>